<evidence type="ECO:0000313" key="2">
    <source>
        <dbReference type="EMBL" id="LAA80770.1"/>
    </source>
</evidence>
<proteinExistence type="predicted"/>
<keyword evidence="1" id="KW-0472">Membrane</keyword>
<accession>A0A2D4I959</accession>
<reference evidence="2" key="2">
    <citation type="submission" date="2017-11" db="EMBL/GenBank/DDBJ databases">
        <title>Coralsnake Venomics: Analyses of Venom Gland Transcriptomes and Proteomes of Six Brazilian Taxa.</title>
        <authorList>
            <person name="Aird S.D."/>
            <person name="Jorge da Silva N."/>
            <person name="Qiu L."/>
            <person name="Villar-Briones A."/>
            <person name="Aparecida-Saddi V."/>
            <person name="Campos-Telles M.P."/>
            <person name="Grau M."/>
            <person name="Mikheyev A.S."/>
        </authorList>
    </citation>
    <scope>NUCLEOTIDE SEQUENCE</scope>
    <source>
        <tissue evidence="2">Venom_gland</tissue>
    </source>
</reference>
<dbReference type="AlphaFoldDB" id="A0A2D4I959"/>
<sequence>MYILLQPLIFFMASSVMILRVERSRKATFILICATCSPRYGAINSITAFISDSQCLVGQIWLCKRNSKRLIWTLWTLSHLIFGLHPWILIYEFSFVLLLSNSLMRVLSCDDWEVKTQVLSSALIPSSFLLASGYNWDDDSNQ</sequence>
<keyword evidence="1" id="KW-1133">Transmembrane helix</keyword>
<reference evidence="2" key="1">
    <citation type="submission" date="2017-07" db="EMBL/GenBank/DDBJ databases">
        <authorList>
            <person name="Mikheyev A."/>
            <person name="Grau M."/>
        </authorList>
    </citation>
    <scope>NUCLEOTIDE SEQUENCE</scope>
    <source>
        <tissue evidence="2">Venom_gland</tissue>
    </source>
</reference>
<protein>
    <submittedName>
        <fullName evidence="2">Uncharacterized protein</fullName>
    </submittedName>
</protein>
<keyword evidence="1" id="KW-0812">Transmembrane</keyword>
<dbReference type="EMBL" id="IACK01089584">
    <property type="protein sequence ID" value="LAA80770.1"/>
    <property type="molecule type" value="Transcribed_RNA"/>
</dbReference>
<evidence type="ECO:0000256" key="1">
    <source>
        <dbReference type="SAM" id="Phobius"/>
    </source>
</evidence>
<feature type="transmembrane region" description="Helical" evidence="1">
    <location>
        <begin position="6"/>
        <end position="22"/>
    </location>
</feature>
<feature type="transmembrane region" description="Helical" evidence="1">
    <location>
        <begin position="74"/>
        <end position="98"/>
    </location>
</feature>
<organism evidence="2">
    <name type="scientific">Micrurus lemniscatus lemniscatus</name>
    <dbReference type="NCBI Taxonomy" id="129467"/>
    <lineage>
        <taxon>Eukaryota</taxon>
        <taxon>Metazoa</taxon>
        <taxon>Chordata</taxon>
        <taxon>Craniata</taxon>
        <taxon>Vertebrata</taxon>
        <taxon>Euteleostomi</taxon>
        <taxon>Lepidosauria</taxon>
        <taxon>Squamata</taxon>
        <taxon>Bifurcata</taxon>
        <taxon>Unidentata</taxon>
        <taxon>Episquamata</taxon>
        <taxon>Toxicofera</taxon>
        <taxon>Serpentes</taxon>
        <taxon>Colubroidea</taxon>
        <taxon>Elapidae</taxon>
        <taxon>Elapinae</taxon>
        <taxon>Micrurus</taxon>
    </lineage>
</organism>
<name>A0A2D4I959_MICLE</name>